<dbReference type="SUPFAM" id="SSF53271">
    <property type="entry name" value="PRTase-like"/>
    <property type="match status" value="1"/>
</dbReference>
<gene>
    <name evidence="2" type="ORF">EWU20_03605</name>
</gene>
<dbReference type="PANTHER" id="PTHR11608:SF0">
    <property type="entry name" value="BIFUNCTIONAL PROTEIN PYRR"/>
    <property type="match status" value="1"/>
</dbReference>
<sequence length="167" mass="18673">MSAKQVLDGPALLQKIRRIAFQIYENNFEESEIVIAGIVGEGFAFAELLCEEIKSISKIKAIPVKIDLNKAQPYEHPVKFEGGTDALENKVIIVVDDVLNTGRTFSYSLAPFLSMHVKRIQVAVIVDRNYKRFPISADYKGYELSTTLSEHVQVILSDPAKRGVYLA</sequence>
<dbReference type="AlphaFoldDB" id="A0A4V6MRJ8"/>
<proteinExistence type="predicted"/>
<name>A0A4V6MRJ8_9BACT</name>
<dbReference type="InterPro" id="IPR029057">
    <property type="entry name" value="PRTase-like"/>
</dbReference>
<evidence type="ECO:0000313" key="3">
    <source>
        <dbReference type="Proteomes" id="UP000293583"/>
    </source>
</evidence>
<reference evidence="2 3" key="1">
    <citation type="submission" date="2019-02" db="EMBL/GenBank/DDBJ databases">
        <title>Genome of a new Bacteroidetes strain.</title>
        <authorList>
            <person name="Pitt A."/>
        </authorList>
    </citation>
    <scope>NUCLEOTIDE SEQUENCE [LARGE SCALE GENOMIC DNA]</scope>
    <source>
        <strain evidence="2 3">103A-SOEBACH</strain>
    </source>
</reference>
<keyword evidence="3" id="KW-1185">Reference proteome</keyword>
<dbReference type="OrthoDB" id="664757at2"/>
<feature type="domain" description="Phosphoribosyltransferase" evidence="1">
    <location>
        <begin position="2"/>
        <end position="142"/>
    </location>
</feature>
<dbReference type="EMBL" id="SEWY01000002">
    <property type="protein sequence ID" value="TBH74235.1"/>
    <property type="molecule type" value="Genomic_DNA"/>
</dbReference>
<dbReference type="CDD" id="cd06223">
    <property type="entry name" value="PRTases_typeI"/>
    <property type="match status" value="1"/>
</dbReference>
<dbReference type="InterPro" id="IPR050137">
    <property type="entry name" value="PyrR_bifunctional"/>
</dbReference>
<dbReference type="RefSeq" id="WP_130922750.1">
    <property type="nucleotide sequence ID" value="NZ_JAANOL010000002.1"/>
</dbReference>
<dbReference type="Proteomes" id="UP000293583">
    <property type="component" value="Unassembled WGS sequence"/>
</dbReference>
<comment type="caution">
    <text evidence="2">The sequence shown here is derived from an EMBL/GenBank/DDBJ whole genome shotgun (WGS) entry which is preliminary data.</text>
</comment>
<organism evidence="2 3">
    <name type="scientific">Aquirufa antheringensis</name>
    <dbReference type="NCBI Taxonomy" id="2516559"/>
    <lineage>
        <taxon>Bacteria</taxon>
        <taxon>Pseudomonadati</taxon>
        <taxon>Bacteroidota</taxon>
        <taxon>Cytophagia</taxon>
        <taxon>Cytophagales</taxon>
        <taxon>Flectobacillaceae</taxon>
        <taxon>Aquirufa</taxon>
    </lineage>
</organism>
<keyword evidence="2" id="KW-0808">Transferase</keyword>
<dbReference type="Gene3D" id="3.40.50.2020">
    <property type="match status" value="1"/>
</dbReference>
<accession>A0A4V6MRJ8</accession>
<dbReference type="InterPro" id="IPR000836">
    <property type="entry name" value="PRTase_dom"/>
</dbReference>
<dbReference type="PANTHER" id="PTHR11608">
    <property type="entry name" value="BIFUNCTIONAL PROTEIN PYRR"/>
    <property type="match status" value="1"/>
</dbReference>
<evidence type="ECO:0000259" key="1">
    <source>
        <dbReference type="Pfam" id="PF00156"/>
    </source>
</evidence>
<dbReference type="Pfam" id="PF00156">
    <property type="entry name" value="Pribosyltran"/>
    <property type="match status" value="1"/>
</dbReference>
<protein>
    <submittedName>
        <fullName evidence="2">Phosphoribosyltransferase</fullName>
    </submittedName>
</protein>
<evidence type="ECO:0000313" key="2">
    <source>
        <dbReference type="EMBL" id="TBH74235.1"/>
    </source>
</evidence>
<keyword evidence="2" id="KW-0328">Glycosyltransferase</keyword>
<dbReference type="GO" id="GO:0016757">
    <property type="term" value="F:glycosyltransferase activity"/>
    <property type="evidence" value="ECO:0007669"/>
    <property type="project" value="UniProtKB-KW"/>
</dbReference>